<organism evidence="2 3">
    <name type="scientific">Candidatus Onthovivens merdipullorum</name>
    <dbReference type="NCBI Taxonomy" id="2840889"/>
    <lineage>
        <taxon>Bacteria</taxon>
        <taxon>Bacillati</taxon>
        <taxon>Bacillota</taxon>
        <taxon>Bacilli</taxon>
        <taxon>Bacillales</taxon>
        <taxon>Candidatus Onthovivens</taxon>
    </lineage>
</organism>
<evidence type="ECO:0000313" key="3">
    <source>
        <dbReference type="Proteomes" id="UP000823613"/>
    </source>
</evidence>
<dbReference type="Pfam" id="PF17338">
    <property type="entry name" value="GP88"/>
    <property type="match status" value="1"/>
</dbReference>
<protein>
    <recommendedName>
        <fullName evidence="1">Gene product 88 domain-containing protein</fullName>
    </recommendedName>
</protein>
<name>A0A9D9DKJ3_9BACL</name>
<dbReference type="InterPro" id="IPR020290">
    <property type="entry name" value="Gp88"/>
</dbReference>
<sequence>MYCNNNKSKQTIIRDKFNGMSYTDVLNKANFTYLGGCKNSTKELLSLKNGCLTYMLYLAPSNLSGYQVCPNDKYCKDLCLNGSGQNKMQIISKGIYESPINQARIKKTKLFYENREMFMYLLIHEIKRYRNTANKLGISFAVRLNGTSDLSPELFRFNGENILKIFPDIQFYDYTKVVPRLKLVEAYKNYDLTFSYNGHNWNDCETYLNNNGKISVVFENRIPKYYRGYKVNDANGYDMRFLDNKGEICGLKLHKVGSQYDKYGHYLGIGDTNFIVKDNDVNCIY</sequence>
<dbReference type="AlphaFoldDB" id="A0A9D9DKJ3"/>
<feature type="domain" description="Gene product 88" evidence="1">
    <location>
        <begin position="48"/>
        <end position="251"/>
    </location>
</feature>
<dbReference type="EMBL" id="JADIMY010000120">
    <property type="protein sequence ID" value="MBO8428131.1"/>
    <property type="molecule type" value="Genomic_DNA"/>
</dbReference>
<dbReference type="Proteomes" id="UP000823613">
    <property type="component" value="Unassembled WGS sequence"/>
</dbReference>
<proteinExistence type="predicted"/>
<accession>A0A9D9DKJ3</accession>
<reference evidence="2" key="1">
    <citation type="submission" date="2020-10" db="EMBL/GenBank/DDBJ databases">
        <authorList>
            <person name="Gilroy R."/>
        </authorList>
    </citation>
    <scope>NUCLEOTIDE SEQUENCE</scope>
    <source>
        <strain evidence="2">11159</strain>
    </source>
</reference>
<gene>
    <name evidence="2" type="ORF">IAC58_06285</name>
</gene>
<evidence type="ECO:0000313" key="2">
    <source>
        <dbReference type="EMBL" id="MBO8428131.1"/>
    </source>
</evidence>
<reference evidence="2" key="2">
    <citation type="journal article" date="2021" name="PeerJ">
        <title>Extensive microbial diversity within the chicken gut microbiome revealed by metagenomics and culture.</title>
        <authorList>
            <person name="Gilroy R."/>
            <person name="Ravi A."/>
            <person name="Getino M."/>
            <person name="Pursley I."/>
            <person name="Horton D.L."/>
            <person name="Alikhan N.F."/>
            <person name="Baker D."/>
            <person name="Gharbi K."/>
            <person name="Hall N."/>
            <person name="Watson M."/>
            <person name="Adriaenssens E.M."/>
            <person name="Foster-Nyarko E."/>
            <person name="Jarju S."/>
            <person name="Secka A."/>
            <person name="Antonio M."/>
            <person name="Oren A."/>
            <person name="Chaudhuri R.R."/>
            <person name="La Ragione R."/>
            <person name="Hildebrand F."/>
            <person name="Pallen M.J."/>
        </authorList>
    </citation>
    <scope>NUCLEOTIDE SEQUENCE</scope>
    <source>
        <strain evidence="2">11159</strain>
    </source>
</reference>
<comment type="caution">
    <text evidence="2">The sequence shown here is derived from an EMBL/GenBank/DDBJ whole genome shotgun (WGS) entry which is preliminary data.</text>
</comment>
<evidence type="ECO:0000259" key="1">
    <source>
        <dbReference type="Pfam" id="PF17338"/>
    </source>
</evidence>